<organism evidence="2 3">
    <name type="scientific">Rhodoplanes elegans</name>
    <dbReference type="NCBI Taxonomy" id="29408"/>
    <lineage>
        <taxon>Bacteria</taxon>
        <taxon>Pseudomonadati</taxon>
        <taxon>Pseudomonadota</taxon>
        <taxon>Alphaproteobacteria</taxon>
        <taxon>Hyphomicrobiales</taxon>
        <taxon>Nitrobacteraceae</taxon>
        <taxon>Rhodoplanes</taxon>
    </lineage>
</organism>
<evidence type="ECO:0000313" key="3">
    <source>
        <dbReference type="Proteomes" id="UP000248863"/>
    </source>
</evidence>
<name>A0A327JQY7_9BRAD</name>
<sequence>MLAVGAVPGPAFAGGASASAWDGDNRAAVRLVGGTPGPDPAFLAAGAEIRLAPGWKTYWRYPGDSGVPPRFDFSASTNVRAATVRWPAPKRFEDGGGTAIGYSQRVLFPLAVERIDPAKPATLVLALDYAICERLCVPASGRATLTLPAGTGEAAAVTAALARVPKPAAVGADGPLAV</sequence>
<dbReference type="AlphaFoldDB" id="A0A327JQY7"/>
<dbReference type="Pfam" id="PF11412">
    <property type="entry name" value="DsbD_N"/>
    <property type="match status" value="1"/>
</dbReference>
<reference evidence="2 3" key="1">
    <citation type="submission" date="2017-07" db="EMBL/GenBank/DDBJ databases">
        <title>Draft Genome Sequences of Select Purple Nonsulfur Bacteria.</title>
        <authorList>
            <person name="Lasarre B."/>
            <person name="Mckinlay J.B."/>
        </authorList>
    </citation>
    <scope>NUCLEOTIDE SEQUENCE [LARGE SCALE GENOMIC DNA]</scope>
    <source>
        <strain evidence="2 3">DSM 11907</strain>
    </source>
</reference>
<keyword evidence="3" id="KW-1185">Reference proteome</keyword>
<evidence type="ECO:0000313" key="2">
    <source>
        <dbReference type="EMBL" id="RAI28880.1"/>
    </source>
</evidence>
<dbReference type="Proteomes" id="UP000248863">
    <property type="component" value="Unassembled WGS sequence"/>
</dbReference>
<dbReference type="EMBL" id="NPEU01000727">
    <property type="protein sequence ID" value="RAI28880.1"/>
    <property type="molecule type" value="Genomic_DNA"/>
</dbReference>
<proteinExistence type="predicted"/>
<accession>A0A327JQY7</accession>
<comment type="caution">
    <text evidence="2">The sequence shown here is derived from an EMBL/GenBank/DDBJ whole genome shotgun (WGS) entry which is preliminary data.</text>
</comment>
<dbReference type="InterPro" id="IPR028250">
    <property type="entry name" value="DsbDN"/>
</dbReference>
<evidence type="ECO:0000259" key="1">
    <source>
        <dbReference type="Pfam" id="PF11412"/>
    </source>
</evidence>
<feature type="non-terminal residue" evidence="2">
    <location>
        <position position="178"/>
    </location>
</feature>
<protein>
    <recommendedName>
        <fullName evidence="1">Thiol:disulfide interchange protein DsbD N-terminal domain-containing protein</fullName>
    </recommendedName>
</protein>
<feature type="domain" description="Thiol:disulfide interchange protein DsbD N-terminal" evidence="1">
    <location>
        <begin position="45"/>
        <end position="146"/>
    </location>
</feature>
<gene>
    <name evidence="2" type="ORF">CH338_29045</name>
</gene>